<dbReference type="PROSITE" id="PS51832">
    <property type="entry name" value="HD_GYP"/>
    <property type="match status" value="1"/>
</dbReference>
<protein>
    <submittedName>
        <fullName evidence="3">HD-GYP domain-containing protein</fullName>
    </submittedName>
</protein>
<dbReference type="InterPro" id="IPR037522">
    <property type="entry name" value="HD_GYP_dom"/>
</dbReference>
<dbReference type="Pfam" id="PF13487">
    <property type="entry name" value="HD_5"/>
    <property type="match status" value="1"/>
</dbReference>
<dbReference type="InterPro" id="IPR006674">
    <property type="entry name" value="HD_domain"/>
</dbReference>
<feature type="domain" description="HD-GYP" evidence="2">
    <location>
        <begin position="119"/>
        <end position="314"/>
    </location>
</feature>
<dbReference type="Proteomes" id="UP001165492">
    <property type="component" value="Unassembled WGS sequence"/>
</dbReference>
<organism evidence="3 4">
    <name type="scientific">Pelosinus baikalensis</name>
    <dbReference type="NCBI Taxonomy" id="2892015"/>
    <lineage>
        <taxon>Bacteria</taxon>
        <taxon>Bacillati</taxon>
        <taxon>Bacillota</taxon>
        <taxon>Negativicutes</taxon>
        <taxon>Selenomonadales</taxon>
        <taxon>Sporomusaceae</taxon>
        <taxon>Pelosinus</taxon>
    </lineage>
</organism>
<dbReference type="PANTHER" id="PTHR43155:SF2">
    <property type="entry name" value="CYCLIC DI-GMP PHOSPHODIESTERASE PA4108"/>
    <property type="match status" value="1"/>
</dbReference>
<dbReference type="RefSeq" id="WP_229533504.1">
    <property type="nucleotide sequence ID" value="NZ_JAJHJB010000001.1"/>
</dbReference>
<evidence type="ECO:0000313" key="4">
    <source>
        <dbReference type="Proteomes" id="UP001165492"/>
    </source>
</evidence>
<feature type="domain" description="HD" evidence="1">
    <location>
        <begin position="140"/>
        <end position="263"/>
    </location>
</feature>
<dbReference type="InterPro" id="IPR003607">
    <property type="entry name" value="HD/PDEase_dom"/>
</dbReference>
<keyword evidence="4" id="KW-1185">Reference proteome</keyword>
<evidence type="ECO:0000259" key="2">
    <source>
        <dbReference type="PROSITE" id="PS51832"/>
    </source>
</evidence>
<dbReference type="Gene3D" id="1.10.3210.10">
    <property type="entry name" value="Hypothetical protein af1432"/>
    <property type="match status" value="1"/>
</dbReference>
<accession>A0ABS8HMW8</accession>
<dbReference type="PANTHER" id="PTHR43155">
    <property type="entry name" value="CYCLIC DI-GMP PHOSPHODIESTERASE PA4108-RELATED"/>
    <property type="match status" value="1"/>
</dbReference>
<dbReference type="InterPro" id="IPR006675">
    <property type="entry name" value="HDIG_dom"/>
</dbReference>
<reference evidence="3" key="1">
    <citation type="submission" date="2021-11" db="EMBL/GenBank/DDBJ databases">
        <title>Description of a new species Pelosinus isolated from the bottom sediments of Lake Baikal.</title>
        <authorList>
            <person name="Zakharyuk A."/>
        </authorList>
    </citation>
    <scope>NUCLEOTIDE SEQUENCE</scope>
    <source>
        <strain evidence="3">Bkl1</strain>
    </source>
</reference>
<dbReference type="EMBL" id="JAJHJB010000001">
    <property type="protein sequence ID" value="MCC5463976.1"/>
    <property type="molecule type" value="Genomic_DNA"/>
</dbReference>
<dbReference type="SMART" id="SM00471">
    <property type="entry name" value="HDc"/>
    <property type="match status" value="1"/>
</dbReference>
<sequence length="357" mass="39563">MSSIKPQKTHKIIEQKIEFLVPGMELARDACTSDGKILASESTIISKALIKNLQNWDIDKVSIIAEITANPITDPNIQKFMNSYNQSVTTVQKTFEDIRQTQEVPIETFTNTADDIVENISATGNAIDQLYNLPQCDDYTFRHSVNVSAIAALIATWLKFPPESVSAIALAGLLHDVGKSQLPTEILNKSHRLAPKDYELYKTHTTLGYDLVSKIPNMAQSVLSGILDHHEREDGNGYPNKLTSEDIHPYAKIIAVADLFDESLTINCDTPGALSPYSSLDKLRQDIYSIDAKTCITFTENMMNFLSGNLVALTNGEQARVVFVNKDKPSNSIVQQSDGNVIDLSETADLCIHYIIR</sequence>
<name>A0ABS8HMW8_9FIRM</name>
<dbReference type="NCBIfam" id="TIGR00277">
    <property type="entry name" value="HDIG"/>
    <property type="match status" value="1"/>
</dbReference>
<comment type="caution">
    <text evidence="3">The sequence shown here is derived from an EMBL/GenBank/DDBJ whole genome shotgun (WGS) entry which is preliminary data.</text>
</comment>
<dbReference type="CDD" id="cd00077">
    <property type="entry name" value="HDc"/>
    <property type="match status" value="1"/>
</dbReference>
<dbReference type="SUPFAM" id="SSF109604">
    <property type="entry name" value="HD-domain/PDEase-like"/>
    <property type="match status" value="1"/>
</dbReference>
<dbReference type="PROSITE" id="PS51831">
    <property type="entry name" value="HD"/>
    <property type="match status" value="1"/>
</dbReference>
<evidence type="ECO:0000313" key="3">
    <source>
        <dbReference type="EMBL" id="MCC5463976.1"/>
    </source>
</evidence>
<gene>
    <name evidence="3" type="ORF">LMF89_01200</name>
</gene>
<proteinExistence type="predicted"/>
<evidence type="ECO:0000259" key="1">
    <source>
        <dbReference type="PROSITE" id="PS51831"/>
    </source>
</evidence>